<comment type="catalytic activity">
    <reaction evidence="6">
        <text>uridine(746) in 23S rRNA = pseudouridine(746) in 23S rRNA</text>
        <dbReference type="Rhea" id="RHEA:42548"/>
        <dbReference type="Rhea" id="RHEA-COMP:10109"/>
        <dbReference type="Rhea" id="RHEA-COMP:10110"/>
        <dbReference type="ChEBI" id="CHEBI:65314"/>
        <dbReference type="ChEBI" id="CHEBI:65315"/>
        <dbReference type="EC" id="5.4.99.29"/>
    </reaction>
</comment>
<evidence type="ECO:0000256" key="14">
    <source>
        <dbReference type="ARBA" id="ARBA00042883"/>
    </source>
</evidence>
<evidence type="ECO:0000256" key="9">
    <source>
        <dbReference type="ARBA" id="ARBA00038945"/>
    </source>
</evidence>
<dbReference type="CDD" id="cd02869">
    <property type="entry name" value="PseudoU_synth_RluA_like"/>
    <property type="match status" value="1"/>
</dbReference>
<comment type="similarity">
    <text evidence="1">Belongs to the pseudouridine synthase RluA family.</text>
</comment>
<dbReference type="GO" id="GO:0000455">
    <property type="term" value="P:enzyme-directed rRNA pseudouridine synthesis"/>
    <property type="evidence" value="ECO:0007669"/>
    <property type="project" value="TreeGrafter"/>
</dbReference>
<dbReference type="GO" id="GO:0003723">
    <property type="term" value="F:RNA binding"/>
    <property type="evidence" value="ECO:0007669"/>
    <property type="project" value="InterPro"/>
</dbReference>
<evidence type="ECO:0000259" key="16">
    <source>
        <dbReference type="Pfam" id="PF00849"/>
    </source>
</evidence>
<gene>
    <name evidence="17" type="ORF">EOE67_09290</name>
</gene>
<name>A0A437QT39_9GAMM</name>
<evidence type="ECO:0000313" key="17">
    <source>
        <dbReference type="EMBL" id="RVU37660.1"/>
    </source>
</evidence>
<dbReference type="PROSITE" id="PS01129">
    <property type="entry name" value="PSI_RLU"/>
    <property type="match status" value="1"/>
</dbReference>
<evidence type="ECO:0000256" key="2">
    <source>
        <dbReference type="ARBA" id="ARBA00022552"/>
    </source>
</evidence>
<dbReference type="GO" id="GO:0160151">
    <property type="term" value="F:tRNA pseudouridine(32) synthase activity"/>
    <property type="evidence" value="ECO:0007669"/>
    <property type="project" value="UniProtKB-EC"/>
</dbReference>
<reference evidence="17 18" key="1">
    <citation type="submission" date="2019-01" db="EMBL/GenBank/DDBJ databases">
        <authorList>
            <person name="Chen W.-M."/>
        </authorList>
    </citation>
    <scope>NUCLEOTIDE SEQUENCE [LARGE SCALE GENOMIC DNA]</scope>
    <source>
        <strain evidence="17 18">KYPC3</strain>
    </source>
</reference>
<dbReference type="EC" id="5.4.99.28" evidence="8"/>
<keyword evidence="18" id="KW-1185">Reference proteome</keyword>
<dbReference type="InterPro" id="IPR050188">
    <property type="entry name" value="RluA_PseudoU_synthase"/>
</dbReference>
<dbReference type="RefSeq" id="WP_127698814.1">
    <property type="nucleotide sequence ID" value="NZ_SACS01000008.1"/>
</dbReference>
<evidence type="ECO:0000313" key="18">
    <source>
        <dbReference type="Proteomes" id="UP000283077"/>
    </source>
</evidence>
<dbReference type="InterPro" id="IPR006224">
    <property type="entry name" value="PsdUridine_synth_RluA-like_CS"/>
</dbReference>
<organism evidence="17 18">
    <name type="scientific">Rheinheimera riviphila</name>
    <dbReference type="NCBI Taxonomy" id="1834037"/>
    <lineage>
        <taxon>Bacteria</taxon>
        <taxon>Pseudomonadati</taxon>
        <taxon>Pseudomonadota</taxon>
        <taxon>Gammaproteobacteria</taxon>
        <taxon>Chromatiales</taxon>
        <taxon>Chromatiaceae</taxon>
        <taxon>Rheinheimera</taxon>
    </lineage>
</organism>
<sequence length="240" mass="26479">MINDDFCYQPPASDLEILFQDKDLLVVNKPSGLLTNPGKGEHLADCLLSRVQTQFSTALLVHRLDLSTSGLVVFALRRKAEAALKQQFAERIVKKTYLARVWQQPNPAAAEINVPLMADLTAPPRNKVCFEQGKSALTRYQCLTDADEHALVALFPVTGRAHQLRVHLQSIGHPILGDALYAHREALAAAPRLLLHAMVLELNQPYSGERLRFIAPPDVNAFALSDCPGADYLQLLTPLS</sequence>
<dbReference type="Pfam" id="PF00849">
    <property type="entry name" value="PseudoU_synth_2"/>
    <property type="match status" value="1"/>
</dbReference>
<keyword evidence="4" id="KW-0413">Isomerase</keyword>
<dbReference type="PANTHER" id="PTHR21600">
    <property type="entry name" value="MITOCHONDRIAL RNA PSEUDOURIDINE SYNTHASE"/>
    <property type="match status" value="1"/>
</dbReference>
<evidence type="ECO:0000256" key="15">
    <source>
        <dbReference type="ARBA" id="ARBA00043143"/>
    </source>
</evidence>
<dbReference type="OrthoDB" id="9807829at2"/>
<evidence type="ECO:0000256" key="3">
    <source>
        <dbReference type="ARBA" id="ARBA00022694"/>
    </source>
</evidence>
<dbReference type="SUPFAM" id="SSF55120">
    <property type="entry name" value="Pseudouridine synthase"/>
    <property type="match status" value="1"/>
</dbReference>
<feature type="domain" description="Pseudouridine synthase RsuA/RluA-like" evidence="16">
    <location>
        <begin position="23"/>
        <end position="170"/>
    </location>
</feature>
<evidence type="ECO:0000256" key="10">
    <source>
        <dbReference type="ARBA" id="ARBA00039988"/>
    </source>
</evidence>
<dbReference type="InterPro" id="IPR006145">
    <property type="entry name" value="PsdUridine_synth_RsuA/RluA"/>
</dbReference>
<dbReference type="Proteomes" id="UP000283077">
    <property type="component" value="Unassembled WGS sequence"/>
</dbReference>
<keyword evidence="3" id="KW-0819">tRNA processing</keyword>
<evidence type="ECO:0000256" key="8">
    <source>
        <dbReference type="ARBA" id="ARBA00038944"/>
    </source>
</evidence>
<dbReference type="PANTHER" id="PTHR21600:SF91">
    <property type="entry name" value="DUAL-SPECIFICITY RNA PSEUDOURIDINE SYNTHASE RLUA"/>
    <property type="match status" value="1"/>
</dbReference>
<dbReference type="Gene3D" id="3.30.2350.10">
    <property type="entry name" value="Pseudouridine synthase"/>
    <property type="match status" value="1"/>
</dbReference>
<dbReference type="EMBL" id="SACS01000008">
    <property type="protein sequence ID" value="RVU37660.1"/>
    <property type="molecule type" value="Genomic_DNA"/>
</dbReference>
<comment type="catalytic activity">
    <reaction evidence="5">
        <text>uridine(32) in tRNA = pseudouridine(32) in tRNA</text>
        <dbReference type="Rhea" id="RHEA:42544"/>
        <dbReference type="Rhea" id="RHEA-COMP:10107"/>
        <dbReference type="Rhea" id="RHEA-COMP:10108"/>
        <dbReference type="ChEBI" id="CHEBI:65314"/>
        <dbReference type="ChEBI" id="CHEBI:65315"/>
        <dbReference type="EC" id="5.4.99.28"/>
    </reaction>
</comment>
<dbReference type="EC" id="5.4.99.29" evidence="9"/>
<evidence type="ECO:0000256" key="13">
    <source>
        <dbReference type="ARBA" id="ARBA00042844"/>
    </source>
</evidence>
<accession>A0A437QT39</accession>
<comment type="caution">
    <text evidence="17">The sequence shown here is derived from an EMBL/GenBank/DDBJ whole genome shotgun (WGS) entry which is preliminary data.</text>
</comment>
<protein>
    <recommendedName>
        <fullName evidence="10">Dual-specificity RNA pseudouridine synthase RluA</fullName>
        <ecNumber evidence="8">5.4.99.28</ecNumber>
        <ecNumber evidence="9">5.4.99.29</ecNumber>
    </recommendedName>
    <alternativeName>
        <fullName evidence="11">23S rRNA pseudouridine(746) synthase</fullName>
    </alternativeName>
    <alternativeName>
        <fullName evidence="14">Ribosomal large subunit pseudouridine synthase A</fullName>
    </alternativeName>
    <alternativeName>
        <fullName evidence="13">rRNA pseudouridylate synthase A</fullName>
    </alternativeName>
    <alternativeName>
        <fullName evidence="15">rRNA-uridine isomerase A</fullName>
    </alternativeName>
    <alternativeName>
        <fullName evidence="12">tRNA pseudouridine(32) synthase</fullName>
    </alternativeName>
</protein>
<evidence type="ECO:0000256" key="5">
    <source>
        <dbReference type="ARBA" id="ARBA00036184"/>
    </source>
</evidence>
<dbReference type="GO" id="GO:0008033">
    <property type="term" value="P:tRNA processing"/>
    <property type="evidence" value="ECO:0007669"/>
    <property type="project" value="UniProtKB-KW"/>
</dbReference>
<comment type="function">
    <text evidence="7">Dual specificity enzyme that catalyzes the synthesis of pseudouridine from uracil-746 in 23S ribosomal RNA and from uracil-32 in the anticodon stem and loop of transfer RNAs.</text>
</comment>
<evidence type="ECO:0000256" key="11">
    <source>
        <dbReference type="ARBA" id="ARBA00041266"/>
    </source>
</evidence>
<keyword evidence="2" id="KW-0698">rRNA processing</keyword>
<dbReference type="AlphaFoldDB" id="A0A437QT39"/>
<evidence type="ECO:0000256" key="1">
    <source>
        <dbReference type="ARBA" id="ARBA00010876"/>
    </source>
</evidence>
<evidence type="ECO:0000256" key="4">
    <source>
        <dbReference type="ARBA" id="ARBA00023235"/>
    </source>
</evidence>
<dbReference type="InterPro" id="IPR020103">
    <property type="entry name" value="PsdUridine_synth_cat_dom_sf"/>
</dbReference>
<evidence type="ECO:0000256" key="6">
    <source>
        <dbReference type="ARBA" id="ARBA00036916"/>
    </source>
</evidence>
<evidence type="ECO:0000256" key="12">
    <source>
        <dbReference type="ARBA" id="ARBA00042372"/>
    </source>
</evidence>
<proteinExistence type="inferred from homology"/>
<evidence type="ECO:0000256" key="7">
    <source>
        <dbReference type="ARBA" id="ARBA00037305"/>
    </source>
</evidence>
<dbReference type="GO" id="GO:0160142">
    <property type="term" value="F:23S rRNA pseudouridine(746) synthase activity"/>
    <property type="evidence" value="ECO:0007669"/>
    <property type="project" value="UniProtKB-EC"/>
</dbReference>